<dbReference type="InterPro" id="IPR045464">
    <property type="entry name" value="Hrt3/FBXO9_C"/>
</dbReference>
<dbReference type="PANTHER" id="PTHR12874:SF9">
    <property type="entry name" value="F-BOX ONLY PROTEIN 48"/>
    <property type="match status" value="1"/>
</dbReference>
<dbReference type="Proteomes" id="UP000027195">
    <property type="component" value="Unassembled WGS sequence"/>
</dbReference>
<name>A0A067MXW7_BOTB1</name>
<organism evidence="4 5">
    <name type="scientific">Botryobasidium botryosum (strain FD-172 SS1)</name>
    <dbReference type="NCBI Taxonomy" id="930990"/>
    <lineage>
        <taxon>Eukaryota</taxon>
        <taxon>Fungi</taxon>
        <taxon>Dikarya</taxon>
        <taxon>Basidiomycota</taxon>
        <taxon>Agaricomycotina</taxon>
        <taxon>Agaricomycetes</taxon>
        <taxon>Cantharellales</taxon>
        <taxon>Botryobasidiaceae</taxon>
        <taxon>Botryobasidium</taxon>
    </lineage>
</organism>
<evidence type="ECO:0000259" key="3">
    <source>
        <dbReference type="Pfam" id="PF19270"/>
    </source>
</evidence>
<feature type="region of interest" description="Disordered" evidence="2">
    <location>
        <begin position="152"/>
        <end position="177"/>
    </location>
</feature>
<evidence type="ECO:0000256" key="1">
    <source>
        <dbReference type="ARBA" id="ARBA00022786"/>
    </source>
</evidence>
<dbReference type="Pfam" id="PF19270">
    <property type="entry name" value="FBO_C"/>
    <property type="match status" value="1"/>
</dbReference>
<dbReference type="OrthoDB" id="2117972at2759"/>
<reference evidence="5" key="1">
    <citation type="journal article" date="2014" name="Proc. Natl. Acad. Sci. U.S.A.">
        <title>Extensive sampling of basidiomycete genomes demonstrates inadequacy of the white-rot/brown-rot paradigm for wood decay fungi.</title>
        <authorList>
            <person name="Riley R."/>
            <person name="Salamov A.A."/>
            <person name="Brown D.W."/>
            <person name="Nagy L.G."/>
            <person name="Floudas D."/>
            <person name="Held B.W."/>
            <person name="Levasseur A."/>
            <person name="Lombard V."/>
            <person name="Morin E."/>
            <person name="Otillar R."/>
            <person name="Lindquist E.A."/>
            <person name="Sun H."/>
            <person name="LaButti K.M."/>
            <person name="Schmutz J."/>
            <person name="Jabbour D."/>
            <person name="Luo H."/>
            <person name="Baker S.E."/>
            <person name="Pisabarro A.G."/>
            <person name="Walton J.D."/>
            <person name="Blanchette R.A."/>
            <person name="Henrissat B."/>
            <person name="Martin F."/>
            <person name="Cullen D."/>
            <person name="Hibbett D.S."/>
            <person name="Grigoriev I.V."/>
        </authorList>
    </citation>
    <scope>NUCLEOTIDE SEQUENCE [LARGE SCALE GENOMIC DNA]</scope>
    <source>
        <strain evidence="5">FD-172 SS1</strain>
    </source>
</reference>
<accession>A0A067MXW7</accession>
<dbReference type="STRING" id="930990.A0A067MXW7"/>
<feature type="domain" description="F-box protein Hrt3/FBXO9 C-terminal" evidence="3">
    <location>
        <begin position="281"/>
        <end position="432"/>
    </location>
</feature>
<dbReference type="GO" id="GO:0005737">
    <property type="term" value="C:cytoplasm"/>
    <property type="evidence" value="ECO:0007669"/>
    <property type="project" value="TreeGrafter"/>
</dbReference>
<gene>
    <name evidence="4" type="ORF">BOTBODRAFT_28125</name>
</gene>
<feature type="region of interest" description="Disordered" evidence="2">
    <location>
        <begin position="19"/>
        <end position="78"/>
    </location>
</feature>
<feature type="compositionally biased region" description="Low complexity" evidence="2">
    <location>
        <begin position="26"/>
        <end position="48"/>
    </location>
</feature>
<dbReference type="InterPro" id="IPR036047">
    <property type="entry name" value="F-box-like_dom_sf"/>
</dbReference>
<evidence type="ECO:0000256" key="2">
    <source>
        <dbReference type="SAM" id="MobiDB-lite"/>
    </source>
</evidence>
<sequence length="451" mass="51282">MAVEIDTREEELARFREQWKAEVRQKQQQQQQSTAQPAPAQAPSVAEPPSAPVRTTTKSKHQGRHARERSTEEPLRPVVPIPVLSASQEPTPLAHNLQSAVAVYGRAVEAEQRGRLDEALDLYRKSFRMDSNVDKAYHRALMLEITAGTQSLTMGASSSSKERESNRFSSPRHTRNDSVPVKIPHLTIAALLASFSSTDVFEYAAEDEKLGVPFARLPDEIVVLVLRQFAQARDVASLERFGTINKKARLVSLDQSLWRDLVYITYVPPQIDDDTPLDEIASDYGFDYRRFFMEHPRVRMDGVYIAVCHYVRQGLGENAWINVTHLVTYHRYLRFLPNGTVLSLLLNDDHAPSDVVHQLKPSLEKKGLFVGSWRLQDSTVFITDLADPRDQQLLYGFEMTLHLRSKPIGRWNKLELEDYSSVNISTGEVQPLGLKNERPFWFSRVRSYGTA</sequence>
<evidence type="ECO:0000313" key="4">
    <source>
        <dbReference type="EMBL" id="KDQ19550.1"/>
    </source>
</evidence>
<dbReference type="PANTHER" id="PTHR12874">
    <property type="entry name" value="F-BOX ONLY PROTEIN 48-RELATED"/>
    <property type="match status" value="1"/>
</dbReference>
<evidence type="ECO:0000313" key="5">
    <source>
        <dbReference type="Proteomes" id="UP000027195"/>
    </source>
</evidence>
<keyword evidence="5" id="KW-1185">Reference proteome</keyword>
<dbReference type="GO" id="GO:0019005">
    <property type="term" value="C:SCF ubiquitin ligase complex"/>
    <property type="evidence" value="ECO:0007669"/>
    <property type="project" value="TreeGrafter"/>
</dbReference>
<feature type="compositionally biased region" description="Basic residues" evidence="2">
    <location>
        <begin position="57"/>
        <end position="67"/>
    </location>
</feature>
<dbReference type="HOGENOM" id="CLU_017706_2_0_1"/>
<dbReference type="AlphaFoldDB" id="A0A067MXW7"/>
<dbReference type="GO" id="GO:0031146">
    <property type="term" value="P:SCF-dependent proteasomal ubiquitin-dependent protein catabolic process"/>
    <property type="evidence" value="ECO:0007669"/>
    <property type="project" value="TreeGrafter"/>
</dbReference>
<dbReference type="SUPFAM" id="SSF81383">
    <property type="entry name" value="F-box domain"/>
    <property type="match status" value="1"/>
</dbReference>
<dbReference type="FunCoup" id="A0A067MXW7">
    <property type="interactions" value="75"/>
</dbReference>
<dbReference type="InParanoid" id="A0A067MXW7"/>
<dbReference type="EMBL" id="KL198019">
    <property type="protein sequence ID" value="KDQ19550.1"/>
    <property type="molecule type" value="Genomic_DNA"/>
</dbReference>
<keyword evidence="1" id="KW-0833">Ubl conjugation pathway</keyword>
<protein>
    <recommendedName>
        <fullName evidence="3">F-box protein Hrt3/FBXO9 C-terminal domain-containing protein</fullName>
    </recommendedName>
</protein>
<proteinExistence type="predicted"/>